<feature type="transmembrane region" description="Helical" evidence="5">
    <location>
        <begin position="69"/>
        <end position="94"/>
    </location>
</feature>
<dbReference type="AlphaFoldDB" id="A0A8K0CJY3"/>
<evidence type="ECO:0000313" key="6">
    <source>
        <dbReference type="EMBL" id="KAF2888773.1"/>
    </source>
</evidence>
<dbReference type="InterPro" id="IPR000276">
    <property type="entry name" value="GPCR_Rhodpsn"/>
</dbReference>
<dbReference type="CDD" id="cd00637">
    <property type="entry name" value="7tm_classA_rhodopsin-like"/>
    <property type="match status" value="1"/>
</dbReference>
<keyword evidence="4 5" id="KW-0472">Membrane</keyword>
<dbReference type="Gene3D" id="1.20.1070.10">
    <property type="entry name" value="Rhodopsin 7-helix transmembrane proteins"/>
    <property type="match status" value="1"/>
</dbReference>
<dbReference type="PRINTS" id="PR00237">
    <property type="entry name" value="GPCRRHODOPSN"/>
</dbReference>
<name>A0A8K0CJY3_IGNLU</name>
<evidence type="ECO:0000313" key="7">
    <source>
        <dbReference type="Proteomes" id="UP000801492"/>
    </source>
</evidence>
<feature type="transmembrane region" description="Helical" evidence="5">
    <location>
        <begin position="29"/>
        <end position="57"/>
    </location>
</feature>
<evidence type="ECO:0000256" key="3">
    <source>
        <dbReference type="ARBA" id="ARBA00022989"/>
    </source>
</evidence>
<feature type="transmembrane region" description="Helical" evidence="5">
    <location>
        <begin position="241"/>
        <end position="260"/>
    </location>
</feature>
<evidence type="ECO:0000256" key="2">
    <source>
        <dbReference type="ARBA" id="ARBA00022692"/>
    </source>
</evidence>
<comment type="caution">
    <text evidence="6">The sequence shown here is derived from an EMBL/GenBank/DDBJ whole genome shotgun (WGS) entry which is preliminary data.</text>
</comment>
<proteinExistence type="predicted"/>
<dbReference type="EMBL" id="VTPC01073968">
    <property type="protein sequence ID" value="KAF2888773.1"/>
    <property type="molecule type" value="Genomic_DNA"/>
</dbReference>
<reference evidence="6" key="1">
    <citation type="submission" date="2019-08" db="EMBL/GenBank/DDBJ databases">
        <title>The genome of the North American firefly Photinus pyralis.</title>
        <authorList>
            <consortium name="Photinus pyralis genome working group"/>
            <person name="Fallon T.R."/>
            <person name="Sander Lower S.E."/>
            <person name="Weng J.-K."/>
        </authorList>
    </citation>
    <scope>NUCLEOTIDE SEQUENCE</scope>
    <source>
        <strain evidence="6">TRF0915ILg1</strain>
        <tissue evidence="6">Whole body</tissue>
    </source>
</reference>
<dbReference type="Proteomes" id="UP000801492">
    <property type="component" value="Unassembled WGS sequence"/>
</dbReference>
<feature type="transmembrane region" description="Helical" evidence="5">
    <location>
        <begin position="114"/>
        <end position="137"/>
    </location>
</feature>
<dbReference type="GO" id="GO:0004930">
    <property type="term" value="F:G protein-coupled receptor activity"/>
    <property type="evidence" value="ECO:0007669"/>
    <property type="project" value="InterPro"/>
</dbReference>
<feature type="transmembrane region" description="Helical" evidence="5">
    <location>
        <begin position="211"/>
        <end position="235"/>
    </location>
</feature>
<evidence type="ECO:0000256" key="5">
    <source>
        <dbReference type="SAM" id="Phobius"/>
    </source>
</evidence>
<feature type="transmembrane region" description="Helical" evidence="5">
    <location>
        <begin position="149"/>
        <end position="170"/>
    </location>
</feature>
<evidence type="ECO:0008006" key="8">
    <source>
        <dbReference type="Google" id="ProtNLM"/>
    </source>
</evidence>
<keyword evidence="3 5" id="KW-1133">Transmembrane helix</keyword>
<protein>
    <recommendedName>
        <fullName evidence="8">G-protein coupled receptors family 1 profile domain-containing protein</fullName>
    </recommendedName>
</protein>
<comment type="subcellular location">
    <subcellularLocation>
        <location evidence="1">Membrane</location>
    </subcellularLocation>
</comment>
<organism evidence="6 7">
    <name type="scientific">Ignelater luminosus</name>
    <name type="common">Cucubano</name>
    <name type="synonym">Pyrophorus luminosus</name>
    <dbReference type="NCBI Taxonomy" id="2038154"/>
    <lineage>
        <taxon>Eukaryota</taxon>
        <taxon>Metazoa</taxon>
        <taxon>Ecdysozoa</taxon>
        <taxon>Arthropoda</taxon>
        <taxon>Hexapoda</taxon>
        <taxon>Insecta</taxon>
        <taxon>Pterygota</taxon>
        <taxon>Neoptera</taxon>
        <taxon>Endopterygota</taxon>
        <taxon>Coleoptera</taxon>
        <taxon>Polyphaga</taxon>
        <taxon>Elateriformia</taxon>
        <taxon>Elateroidea</taxon>
        <taxon>Elateridae</taxon>
        <taxon>Agrypninae</taxon>
        <taxon>Pyrophorini</taxon>
        <taxon>Ignelater</taxon>
    </lineage>
</organism>
<keyword evidence="2 5" id="KW-0812">Transmembrane</keyword>
<gene>
    <name evidence="6" type="ORF">ILUMI_17400</name>
</gene>
<keyword evidence="7" id="KW-1185">Reference proteome</keyword>
<evidence type="ECO:0000256" key="4">
    <source>
        <dbReference type="ARBA" id="ARBA00023136"/>
    </source>
</evidence>
<sequence>MADYASSENITNTTDEEASLGLKLKDSPVYITFLTILVVVCVISICTNLAITFTIFFNYSKNLKTVPNILIANWAVADLITLILSPIVNVGYTVLEYDSEGVIVFDFLAEFRVIFFNTSIFFALALVTDWCLASYFLKSSNQFRKYYKYVIASVWGYTLIFVCLSIGFNVTYGPFYIVPLVLTHFSYPILAFLVVLMHFVRICKSTNNPALTLMLATIFVVCWFEFWITMTYIIFGNLYFSFLEIPTYIPGIIIFIILYFKDQDFQTHLCIKCQRIKNISIKAYS</sequence>
<feature type="transmembrane region" description="Helical" evidence="5">
    <location>
        <begin position="176"/>
        <end position="199"/>
    </location>
</feature>
<accession>A0A8K0CJY3</accession>
<dbReference type="GO" id="GO:0016020">
    <property type="term" value="C:membrane"/>
    <property type="evidence" value="ECO:0007669"/>
    <property type="project" value="UniProtKB-SubCell"/>
</dbReference>
<dbReference type="SUPFAM" id="SSF81321">
    <property type="entry name" value="Family A G protein-coupled receptor-like"/>
    <property type="match status" value="1"/>
</dbReference>
<evidence type="ECO:0000256" key="1">
    <source>
        <dbReference type="ARBA" id="ARBA00004370"/>
    </source>
</evidence>